<dbReference type="PANTHER" id="PTHR43581:SF4">
    <property type="entry name" value="ATP_GTP PHOSPHATASE"/>
    <property type="match status" value="1"/>
</dbReference>
<gene>
    <name evidence="2" type="ORF">PQQ73_26730</name>
</gene>
<protein>
    <submittedName>
        <fullName evidence="2">AAA family ATPase</fullName>
    </submittedName>
</protein>
<evidence type="ECO:0000259" key="1">
    <source>
        <dbReference type="Pfam" id="PF13304"/>
    </source>
</evidence>
<evidence type="ECO:0000313" key="2">
    <source>
        <dbReference type="EMBL" id="MFM0719919.1"/>
    </source>
</evidence>
<dbReference type="PANTHER" id="PTHR43581">
    <property type="entry name" value="ATP/GTP PHOSPHATASE"/>
    <property type="match status" value="1"/>
</dbReference>
<dbReference type="RefSeq" id="WP_408156033.1">
    <property type="nucleotide sequence ID" value="NZ_JAQQCL010000024.1"/>
</dbReference>
<feature type="domain" description="ATPase AAA-type core" evidence="1">
    <location>
        <begin position="235"/>
        <end position="319"/>
    </location>
</feature>
<sequence length="444" mass="49454">MTTLADWYFNPDDRSFHTNVIADGDVHTVPGSAVGRILPSRVIAQTFSPFSRFAAPKVSELTLTDIYRYGNKNEELYRSVGINRQSRQAGSTLAKRTLEQGIFRMTEEPEQARALRHVLATLGFHEQIGLSYRRYPAGQQLLQAFFEDRLYPYLLQIARAIDKRPSNALEKEIIRSNAESLFGLLDVALNLLRDHLRKPTIEFTFDFASGRASEDYSIMQALTLLRRLSLLRLDGCYLSPRSADGPVELANASSGQQQMLCSLFGLLSELTSHSLILIDEPELSLHPSWQMDFLTRLTTILEPFEGCHVIVATHSPLIVQSALLRGLEVVQLRPDHDGSPADTLPQQDGHTSVESALLDVFGTPVPESPYLANEIFQIVTDGEGGDDIARQAALARLHILRKLYERNEGLPVSADDLDIIDTAIRLVNEPDDGTGDDWDDGDDA</sequence>
<keyword evidence="3" id="KW-1185">Reference proteome</keyword>
<dbReference type="InterPro" id="IPR051396">
    <property type="entry name" value="Bact_Antivir_Def_Nuclease"/>
</dbReference>
<dbReference type="EMBL" id="JAQQCL010000024">
    <property type="protein sequence ID" value="MFM0719919.1"/>
    <property type="molecule type" value="Genomic_DNA"/>
</dbReference>
<proteinExistence type="predicted"/>
<organism evidence="2 3">
    <name type="scientific">Paraburkholderia strydomiana</name>
    <dbReference type="NCBI Taxonomy" id="1245417"/>
    <lineage>
        <taxon>Bacteria</taxon>
        <taxon>Pseudomonadati</taxon>
        <taxon>Pseudomonadota</taxon>
        <taxon>Betaproteobacteria</taxon>
        <taxon>Burkholderiales</taxon>
        <taxon>Burkholderiaceae</taxon>
        <taxon>Paraburkholderia</taxon>
    </lineage>
</organism>
<name>A0ABW9ELF5_9BURK</name>
<dbReference type="InterPro" id="IPR027417">
    <property type="entry name" value="P-loop_NTPase"/>
</dbReference>
<dbReference type="Proteomes" id="UP001629392">
    <property type="component" value="Unassembled WGS sequence"/>
</dbReference>
<accession>A0ABW9ELF5</accession>
<dbReference type="SUPFAM" id="SSF52540">
    <property type="entry name" value="P-loop containing nucleoside triphosphate hydrolases"/>
    <property type="match status" value="1"/>
</dbReference>
<dbReference type="InterPro" id="IPR003959">
    <property type="entry name" value="ATPase_AAA_core"/>
</dbReference>
<dbReference type="Gene3D" id="3.40.50.300">
    <property type="entry name" value="P-loop containing nucleotide triphosphate hydrolases"/>
    <property type="match status" value="1"/>
</dbReference>
<dbReference type="Pfam" id="PF13304">
    <property type="entry name" value="AAA_21"/>
    <property type="match status" value="1"/>
</dbReference>
<reference evidence="2 3" key="1">
    <citation type="journal article" date="2024" name="Chem. Sci.">
        <title>Discovery of megapolipeptins by genome mining of a Burkholderiales bacteria collection.</title>
        <authorList>
            <person name="Paulo B.S."/>
            <person name="Recchia M.J.J."/>
            <person name="Lee S."/>
            <person name="Fergusson C.H."/>
            <person name="Romanowski S.B."/>
            <person name="Hernandez A."/>
            <person name="Krull N."/>
            <person name="Liu D.Y."/>
            <person name="Cavanagh H."/>
            <person name="Bos A."/>
            <person name="Gray C.A."/>
            <person name="Murphy B.T."/>
            <person name="Linington R.G."/>
            <person name="Eustaquio A.S."/>
        </authorList>
    </citation>
    <scope>NUCLEOTIDE SEQUENCE [LARGE SCALE GENOMIC DNA]</scope>
    <source>
        <strain evidence="2 3">RL17-350-BIC-E</strain>
    </source>
</reference>
<evidence type="ECO:0000313" key="3">
    <source>
        <dbReference type="Proteomes" id="UP001629392"/>
    </source>
</evidence>
<comment type="caution">
    <text evidence="2">The sequence shown here is derived from an EMBL/GenBank/DDBJ whole genome shotgun (WGS) entry which is preliminary data.</text>
</comment>